<keyword evidence="2" id="KW-1185">Reference proteome</keyword>
<organism evidence="1 2">
    <name type="scientific">Toxocara canis</name>
    <name type="common">Canine roundworm</name>
    <dbReference type="NCBI Taxonomy" id="6265"/>
    <lineage>
        <taxon>Eukaryota</taxon>
        <taxon>Metazoa</taxon>
        <taxon>Ecdysozoa</taxon>
        <taxon>Nematoda</taxon>
        <taxon>Chromadorea</taxon>
        <taxon>Rhabditida</taxon>
        <taxon>Spirurina</taxon>
        <taxon>Ascaridomorpha</taxon>
        <taxon>Ascaridoidea</taxon>
        <taxon>Toxocaridae</taxon>
        <taxon>Toxocara</taxon>
    </lineage>
</organism>
<gene>
    <name evidence="1" type="ORF">Tcan_12802</name>
</gene>
<proteinExistence type="predicted"/>
<evidence type="ECO:0000313" key="1">
    <source>
        <dbReference type="EMBL" id="KHN72400.1"/>
    </source>
</evidence>
<name>A0A0B2UU59_TOXCA</name>
<protein>
    <submittedName>
        <fullName evidence="1">Uncharacterized protein</fullName>
    </submittedName>
</protein>
<dbReference type="AlphaFoldDB" id="A0A0B2UU59"/>
<dbReference type="Proteomes" id="UP000031036">
    <property type="component" value="Unassembled WGS sequence"/>
</dbReference>
<comment type="caution">
    <text evidence="1">The sequence shown here is derived from an EMBL/GenBank/DDBJ whole genome shotgun (WGS) entry which is preliminary data.</text>
</comment>
<dbReference type="EMBL" id="JPKZ01003252">
    <property type="protein sequence ID" value="KHN72400.1"/>
    <property type="molecule type" value="Genomic_DNA"/>
</dbReference>
<accession>A0A0B2UU59</accession>
<sequence>MWILGLPVLRTIPIHPSRRLRMTHPPQASLEFPSVRVKNASKTSNAMHKSRIVNLKGRVENPWNLVHRMQGCRPITGSLTLFRASQKKQTENKCCEREAHDKKASS</sequence>
<reference evidence="1 2" key="1">
    <citation type="submission" date="2014-11" db="EMBL/GenBank/DDBJ databases">
        <title>Genetic blueprint of the zoonotic pathogen Toxocara canis.</title>
        <authorList>
            <person name="Zhu X.-Q."/>
            <person name="Korhonen P.K."/>
            <person name="Cai H."/>
            <person name="Young N.D."/>
            <person name="Nejsum P."/>
            <person name="von Samson-Himmelstjerna G."/>
            <person name="Boag P.R."/>
            <person name="Tan P."/>
            <person name="Li Q."/>
            <person name="Min J."/>
            <person name="Yang Y."/>
            <person name="Wang X."/>
            <person name="Fang X."/>
            <person name="Hall R.S."/>
            <person name="Hofmann A."/>
            <person name="Sternberg P.W."/>
            <person name="Jex A.R."/>
            <person name="Gasser R.B."/>
        </authorList>
    </citation>
    <scope>NUCLEOTIDE SEQUENCE [LARGE SCALE GENOMIC DNA]</scope>
    <source>
        <strain evidence="1">PN_DK_2014</strain>
    </source>
</reference>
<evidence type="ECO:0000313" key="2">
    <source>
        <dbReference type="Proteomes" id="UP000031036"/>
    </source>
</evidence>